<dbReference type="InterPro" id="IPR014020">
    <property type="entry name" value="Tensin_C2-dom"/>
</dbReference>
<sequence>MPSVLKRWVSQNRRRYNSDGFDLDLTYILPNLIAMGFPAGNYERFYRNNIDDVCRFFEMKHPGHYRIYNLCSERTYDFSRFQFNVVVFPFEDHQPPPIELIKACCDDIDAWIKAHPENVAAVHCKAGKGRTGLIICAYLLHAGLVSTPIEALSLYGRMRTVDCHGVTIPSQQRYINYYSHLLKSGLRYQPLRLQLCGIQFLHDAALEEYPCSGLVFTVVHDKAPLWTSEVIPVHSQVAENPTAHVVPSLNVSADVLVECYGQLHAAFALASLFGRREKLFHFWFNTFFIEGELDNSVVPGNEIAWTVTVDRLDMEAKDRALRQFPPDFRIRLWFHRPLL</sequence>
<dbReference type="Pfam" id="PF22785">
    <property type="entry name" value="Tc-R-P"/>
    <property type="match status" value="1"/>
</dbReference>
<dbReference type="GO" id="GO:0042995">
    <property type="term" value="C:cell projection"/>
    <property type="evidence" value="ECO:0007669"/>
    <property type="project" value="TreeGrafter"/>
</dbReference>
<evidence type="ECO:0000256" key="11">
    <source>
        <dbReference type="ARBA" id="ARBA00034268"/>
    </source>
</evidence>
<feature type="domain" description="Tyrosine specific protein phosphatases" evidence="20">
    <location>
        <begin position="122"/>
        <end position="173"/>
    </location>
</feature>
<feature type="domain" description="Phosphatase tensin-type" evidence="21">
    <location>
        <begin position="14"/>
        <end position="185"/>
    </location>
</feature>
<dbReference type="GO" id="GO:0043491">
    <property type="term" value="P:phosphatidylinositol 3-kinase/protein kinase B signal transduction"/>
    <property type="evidence" value="ECO:0007669"/>
    <property type="project" value="TreeGrafter"/>
</dbReference>
<evidence type="ECO:0000256" key="16">
    <source>
        <dbReference type="ARBA" id="ARBA00044309"/>
    </source>
</evidence>
<comment type="catalytic activity">
    <reaction evidence="13">
        <text>1D-myo-inositol 1,3,4,5-tetrakisphosphate + H2O = 1D-myo-inositol 1,4,5-trisphosphate + phosphate</text>
        <dbReference type="Rhea" id="RHEA:77155"/>
        <dbReference type="ChEBI" id="CHEBI:15377"/>
        <dbReference type="ChEBI" id="CHEBI:43474"/>
        <dbReference type="ChEBI" id="CHEBI:57895"/>
        <dbReference type="ChEBI" id="CHEBI:203600"/>
    </reaction>
    <physiologicalReaction direction="left-to-right" evidence="13">
        <dbReference type="Rhea" id="RHEA:77156"/>
    </physiologicalReaction>
</comment>
<name>A0A1D1UP87_RAMVA</name>
<evidence type="ECO:0000256" key="18">
    <source>
        <dbReference type="ARBA" id="ARBA00048832"/>
    </source>
</evidence>
<dbReference type="CDD" id="cd14509">
    <property type="entry name" value="PTP_PTEN"/>
    <property type="match status" value="1"/>
</dbReference>
<dbReference type="AlphaFoldDB" id="A0A1D1UP87"/>
<dbReference type="GO" id="GO:0008285">
    <property type="term" value="P:negative regulation of cell population proliferation"/>
    <property type="evidence" value="ECO:0007669"/>
    <property type="project" value="TreeGrafter"/>
</dbReference>
<comment type="catalytic activity">
    <reaction evidence="17">
        <text>O-phospho-L-seryl-[protein] + H2O = L-seryl-[protein] + phosphate</text>
        <dbReference type="Rhea" id="RHEA:20629"/>
        <dbReference type="Rhea" id="RHEA-COMP:9863"/>
        <dbReference type="Rhea" id="RHEA-COMP:11604"/>
        <dbReference type="ChEBI" id="CHEBI:15377"/>
        <dbReference type="ChEBI" id="CHEBI:29999"/>
        <dbReference type="ChEBI" id="CHEBI:43474"/>
        <dbReference type="ChEBI" id="CHEBI:83421"/>
        <dbReference type="EC" id="3.1.3.16"/>
    </reaction>
    <physiologicalReaction direction="left-to-right" evidence="17">
        <dbReference type="Rhea" id="RHEA:20630"/>
    </physiologicalReaction>
</comment>
<dbReference type="GO" id="GO:0016314">
    <property type="term" value="F:phosphatidylinositol-3,4,5-trisphosphate 3-phosphatase activity"/>
    <property type="evidence" value="ECO:0007669"/>
    <property type="project" value="UniProtKB-EC"/>
</dbReference>
<evidence type="ECO:0000256" key="5">
    <source>
        <dbReference type="ARBA" id="ARBA00013081"/>
    </source>
</evidence>
<keyword evidence="8" id="KW-0904">Protein phosphatase</keyword>
<evidence type="ECO:0000256" key="6">
    <source>
        <dbReference type="ARBA" id="ARBA00022490"/>
    </source>
</evidence>
<evidence type="ECO:0000256" key="12">
    <source>
        <dbReference type="ARBA" id="ARBA00034338"/>
    </source>
</evidence>
<keyword evidence="9" id="KW-0443">Lipid metabolism</keyword>
<feature type="domain" description="C2 tensin-type" evidence="22">
    <location>
        <begin position="188"/>
        <end position="337"/>
    </location>
</feature>
<dbReference type="InterPro" id="IPR029023">
    <property type="entry name" value="Tensin_phosphatase"/>
</dbReference>
<keyword evidence="6" id="KW-0963">Cytoplasm</keyword>
<dbReference type="PROSITE" id="PS51182">
    <property type="entry name" value="C2_TENSIN"/>
    <property type="match status" value="1"/>
</dbReference>
<dbReference type="FunFam" id="3.90.190.10:FF:000029">
    <property type="entry name" value="Phosphatidylinositol 3,4,5-trisphosphate 3-phosphatase and dual-specificity protein phosphatase PTEN"/>
    <property type="match status" value="1"/>
</dbReference>
<evidence type="ECO:0000313" key="24">
    <source>
        <dbReference type="Proteomes" id="UP000186922"/>
    </source>
</evidence>
<evidence type="ECO:0000256" key="7">
    <source>
        <dbReference type="ARBA" id="ARBA00022801"/>
    </source>
</evidence>
<comment type="catalytic activity">
    <reaction evidence="15">
        <text>1D-myo-inositol 1,3,4,5,6-pentakisphosphate + H2O = 1D-myo-inositol 1,4,5,6-tetrakisphosphate + phosphate</text>
        <dbReference type="Rhea" id="RHEA:77143"/>
        <dbReference type="ChEBI" id="CHEBI:15377"/>
        <dbReference type="ChEBI" id="CHEBI:43474"/>
        <dbReference type="ChEBI" id="CHEBI:57627"/>
        <dbReference type="ChEBI" id="CHEBI:57733"/>
    </reaction>
    <physiologicalReaction direction="left-to-right" evidence="15">
        <dbReference type="Rhea" id="RHEA:77144"/>
    </physiologicalReaction>
</comment>
<evidence type="ECO:0000256" key="19">
    <source>
        <dbReference type="ARBA" id="ARBA00051341"/>
    </source>
</evidence>
<dbReference type="InterPro" id="IPR029021">
    <property type="entry name" value="Prot-tyrosine_phosphatase-like"/>
</dbReference>
<keyword evidence="24" id="KW-1185">Reference proteome</keyword>
<reference evidence="23 24" key="1">
    <citation type="journal article" date="2016" name="Nat. Commun.">
        <title>Extremotolerant tardigrade genome and improved radiotolerance of human cultured cells by tardigrade-unique protein.</title>
        <authorList>
            <person name="Hashimoto T."/>
            <person name="Horikawa D.D."/>
            <person name="Saito Y."/>
            <person name="Kuwahara H."/>
            <person name="Kozuka-Hata H."/>
            <person name="Shin-I T."/>
            <person name="Minakuchi Y."/>
            <person name="Ohishi K."/>
            <person name="Motoyama A."/>
            <person name="Aizu T."/>
            <person name="Enomoto A."/>
            <person name="Kondo K."/>
            <person name="Tanaka S."/>
            <person name="Hara Y."/>
            <person name="Koshikawa S."/>
            <person name="Sagara H."/>
            <person name="Miura T."/>
            <person name="Yokobori S."/>
            <person name="Miyagawa K."/>
            <person name="Suzuki Y."/>
            <person name="Kubo T."/>
            <person name="Oyama M."/>
            <person name="Kohara Y."/>
            <person name="Fujiyama A."/>
            <person name="Arakawa K."/>
            <person name="Katayama T."/>
            <person name="Toyoda A."/>
            <person name="Kunieda T."/>
        </authorList>
    </citation>
    <scope>NUCLEOTIDE SEQUENCE [LARGE SCALE GENOMIC DNA]</scope>
    <source>
        <strain evidence="23 24">YOKOZUNA-1</strain>
    </source>
</reference>
<dbReference type="PANTHER" id="PTHR12305">
    <property type="entry name" value="PHOSPHATASE WITH HOMOLOGY TO TENSIN"/>
    <property type="match status" value="1"/>
</dbReference>
<dbReference type="EC" id="3.1.3.67" evidence="3"/>
<evidence type="ECO:0000256" key="17">
    <source>
        <dbReference type="ARBA" id="ARBA00047986"/>
    </source>
</evidence>
<comment type="catalytic activity">
    <reaction evidence="14">
        <text>a 1,2-diacyl-sn-glycero-3-phospho-(1D-myo-inositol-3,4,5-trisphosphate) + H2O = a 1,2-diacyl-sn-glycero-3-phospho-(1D-myo-inositol-4,5-bisphosphate) + phosphate</text>
        <dbReference type="Rhea" id="RHEA:25017"/>
        <dbReference type="ChEBI" id="CHEBI:15377"/>
        <dbReference type="ChEBI" id="CHEBI:43474"/>
        <dbReference type="ChEBI" id="CHEBI:57836"/>
        <dbReference type="ChEBI" id="CHEBI:58456"/>
        <dbReference type="EC" id="3.1.3.67"/>
    </reaction>
    <physiologicalReaction direction="left-to-right" evidence="14">
        <dbReference type="Rhea" id="RHEA:25018"/>
    </physiologicalReaction>
</comment>
<dbReference type="EC" id="3.1.3.16" evidence="5"/>
<dbReference type="Proteomes" id="UP000186922">
    <property type="component" value="Unassembled WGS sequence"/>
</dbReference>
<dbReference type="GO" id="GO:0005829">
    <property type="term" value="C:cytosol"/>
    <property type="evidence" value="ECO:0007669"/>
    <property type="project" value="TreeGrafter"/>
</dbReference>
<comment type="caution">
    <text evidence="23">The sequence shown here is derived from an EMBL/GenBank/DDBJ whole genome shotgun (WGS) entry which is preliminary data.</text>
</comment>
<evidence type="ECO:0000259" key="22">
    <source>
        <dbReference type="PROSITE" id="PS51182"/>
    </source>
</evidence>
<dbReference type="InterPro" id="IPR016130">
    <property type="entry name" value="Tyr_Pase_AS"/>
</dbReference>
<dbReference type="GO" id="GO:0005886">
    <property type="term" value="C:plasma membrane"/>
    <property type="evidence" value="ECO:0007669"/>
    <property type="project" value="TreeGrafter"/>
</dbReference>
<dbReference type="SUPFAM" id="SSF49562">
    <property type="entry name" value="C2 domain (Calcium/lipid-binding domain, CaLB)"/>
    <property type="match status" value="1"/>
</dbReference>
<evidence type="ECO:0000256" key="15">
    <source>
        <dbReference type="ARBA" id="ARBA00043762"/>
    </source>
</evidence>
<dbReference type="InterPro" id="IPR035892">
    <property type="entry name" value="C2_domain_sf"/>
</dbReference>
<dbReference type="EMBL" id="BDGG01000001">
    <property type="protein sequence ID" value="GAU87978.1"/>
    <property type="molecule type" value="Genomic_DNA"/>
</dbReference>
<evidence type="ECO:0000256" key="1">
    <source>
        <dbReference type="ARBA" id="ARBA00004496"/>
    </source>
</evidence>
<comment type="catalytic activity">
    <reaction evidence="18">
        <text>O-phospho-L-threonyl-[protein] + H2O = L-threonyl-[protein] + phosphate</text>
        <dbReference type="Rhea" id="RHEA:47004"/>
        <dbReference type="Rhea" id="RHEA-COMP:11060"/>
        <dbReference type="Rhea" id="RHEA-COMP:11605"/>
        <dbReference type="ChEBI" id="CHEBI:15377"/>
        <dbReference type="ChEBI" id="CHEBI:30013"/>
        <dbReference type="ChEBI" id="CHEBI:43474"/>
        <dbReference type="ChEBI" id="CHEBI:61977"/>
        <dbReference type="EC" id="3.1.3.16"/>
    </reaction>
    <physiologicalReaction direction="left-to-right" evidence="18">
        <dbReference type="Rhea" id="RHEA:47005"/>
    </physiologicalReaction>
</comment>
<dbReference type="GO" id="GO:0046856">
    <property type="term" value="P:phosphatidylinositol dephosphorylation"/>
    <property type="evidence" value="ECO:0007669"/>
    <property type="project" value="TreeGrafter"/>
</dbReference>
<comment type="catalytic activity">
    <reaction evidence="19">
        <text>O-phospho-L-tyrosyl-[protein] + H2O = L-tyrosyl-[protein] + phosphate</text>
        <dbReference type="Rhea" id="RHEA:10684"/>
        <dbReference type="Rhea" id="RHEA-COMP:10136"/>
        <dbReference type="Rhea" id="RHEA-COMP:20101"/>
        <dbReference type="ChEBI" id="CHEBI:15377"/>
        <dbReference type="ChEBI" id="CHEBI:43474"/>
        <dbReference type="ChEBI" id="CHEBI:46858"/>
        <dbReference type="ChEBI" id="CHEBI:61978"/>
        <dbReference type="EC" id="3.1.3.48"/>
    </reaction>
    <physiologicalReaction direction="left-to-right" evidence="19">
        <dbReference type="Rhea" id="RHEA:10685"/>
    </physiologicalReaction>
</comment>
<dbReference type="PANTHER" id="PTHR12305:SF81">
    <property type="entry name" value="PHOSPHATIDYLINOSITOL 3,4,5-TRISPHOSPHATE 3-PHOSPHATASE AND DUAL-SPECIFICITY PROTEIN PHOSPHATASE PTEN"/>
    <property type="match status" value="1"/>
</dbReference>
<evidence type="ECO:0000313" key="23">
    <source>
        <dbReference type="EMBL" id="GAU87978.1"/>
    </source>
</evidence>
<dbReference type="InterPro" id="IPR045101">
    <property type="entry name" value="PTP_PTEN"/>
</dbReference>
<keyword evidence="7" id="KW-0378">Hydrolase</keyword>
<dbReference type="EC" id="3.1.3.48" evidence="4"/>
<dbReference type="GO" id="GO:0004722">
    <property type="term" value="F:protein serine/threonine phosphatase activity"/>
    <property type="evidence" value="ECO:0007669"/>
    <property type="project" value="UniProtKB-EC"/>
</dbReference>
<accession>A0A1D1UP87</accession>
<evidence type="ECO:0000256" key="8">
    <source>
        <dbReference type="ARBA" id="ARBA00022912"/>
    </source>
</evidence>
<comment type="catalytic activity">
    <reaction evidence="11">
        <text>1,2-dioctanoyl-sn-glycero-3-phospho-(1D-myo-inositol-3,4,5-trisphosphate) + H2O = 1,2-dioctanoyl-sn-glycero-3-phospho-(1D-myo-inositol-4,5-bisphosphate) + phosphate</text>
        <dbReference type="Rhea" id="RHEA:43552"/>
        <dbReference type="ChEBI" id="CHEBI:15377"/>
        <dbReference type="ChEBI" id="CHEBI:43474"/>
        <dbReference type="ChEBI" id="CHEBI:83416"/>
        <dbReference type="ChEBI" id="CHEBI:83419"/>
    </reaction>
    <physiologicalReaction direction="left-to-right" evidence="11">
        <dbReference type="Rhea" id="RHEA:43553"/>
    </physiologicalReaction>
</comment>
<evidence type="ECO:0000256" key="9">
    <source>
        <dbReference type="ARBA" id="ARBA00023098"/>
    </source>
</evidence>
<proteinExistence type="inferred from homology"/>
<dbReference type="GO" id="GO:0048870">
    <property type="term" value="P:cell motility"/>
    <property type="evidence" value="ECO:0007669"/>
    <property type="project" value="TreeGrafter"/>
</dbReference>
<evidence type="ECO:0000256" key="3">
    <source>
        <dbReference type="ARBA" id="ARBA00013015"/>
    </source>
</evidence>
<dbReference type="GO" id="GO:0004725">
    <property type="term" value="F:protein tyrosine phosphatase activity"/>
    <property type="evidence" value="ECO:0007669"/>
    <property type="project" value="UniProtKB-EC"/>
</dbReference>
<organism evidence="23 24">
    <name type="scientific">Ramazzottius varieornatus</name>
    <name type="common">Water bear</name>
    <name type="synonym">Tardigrade</name>
    <dbReference type="NCBI Taxonomy" id="947166"/>
    <lineage>
        <taxon>Eukaryota</taxon>
        <taxon>Metazoa</taxon>
        <taxon>Ecdysozoa</taxon>
        <taxon>Tardigrada</taxon>
        <taxon>Eutardigrada</taxon>
        <taxon>Parachela</taxon>
        <taxon>Hypsibioidea</taxon>
        <taxon>Ramazzottiidae</taxon>
        <taxon>Ramazzottius</taxon>
    </lineage>
</organism>
<evidence type="ECO:0000259" key="21">
    <source>
        <dbReference type="PROSITE" id="PS51181"/>
    </source>
</evidence>
<comment type="subcellular location">
    <subcellularLocation>
        <location evidence="1">Cytoplasm</location>
    </subcellularLocation>
</comment>
<evidence type="ECO:0000256" key="14">
    <source>
        <dbReference type="ARBA" id="ARBA00043760"/>
    </source>
</evidence>
<dbReference type="PROSITE" id="PS51181">
    <property type="entry name" value="PPASE_TENSIN"/>
    <property type="match status" value="1"/>
</dbReference>
<dbReference type="STRING" id="947166.A0A1D1UP87"/>
<evidence type="ECO:0000256" key="2">
    <source>
        <dbReference type="ARBA" id="ARBA00007881"/>
    </source>
</evidence>
<evidence type="ECO:0000256" key="4">
    <source>
        <dbReference type="ARBA" id="ARBA00013064"/>
    </source>
</evidence>
<dbReference type="GO" id="GO:0050793">
    <property type="term" value="P:regulation of developmental process"/>
    <property type="evidence" value="ECO:0007669"/>
    <property type="project" value="UniProtKB-ARBA"/>
</dbReference>
<dbReference type="PROSITE" id="PS00383">
    <property type="entry name" value="TYR_PHOSPHATASE_1"/>
    <property type="match status" value="1"/>
</dbReference>
<comment type="catalytic activity">
    <reaction evidence="10">
        <text>1,2-dihexadecanoyl-sn-glycero-3-phospho-(1D-myo-inositol-3,4,5-trisphosphate) + H2O = 1,2-dihexadecanoyl-sn-glycero-3-phospho-(1D-myo-inositol-4,5-bisphosphate) + phosphate</text>
        <dbReference type="Rhea" id="RHEA:43560"/>
        <dbReference type="ChEBI" id="CHEBI:15377"/>
        <dbReference type="ChEBI" id="CHEBI:43474"/>
        <dbReference type="ChEBI" id="CHEBI:83420"/>
        <dbReference type="ChEBI" id="CHEBI:83423"/>
    </reaction>
    <physiologicalReaction direction="left-to-right" evidence="10">
        <dbReference type="Rhea" id="RHEA:43561"/>
    </physiologicalReaction>
</comment>
<dbReference type="Gene3D" id="3.90.190.10">
    <property type="entry name" value="Protein tyrosine phosphatase superfamily"/>
    <property type="match status" value="1"/>
</dbReference>
<gene>
    <name evidence="23" type="primary">RvY_00755-1</name>
    <name evidence="23" type="synonym">RvY_00755.1</name>
    <name evidence="23" type="ORF">RvY_00755</name>
</gene>
<dbReference type="GO" id="GO:0051896">
    <property type="term" value="P:regulation of phosphatidylinositol 3-kinase/protein kinase B signal transduction"/>
    <property type="evidence" value="ECO:0007669"/>
    <property type="project" value="TreeGrafter"/>
</dbReference>
<evidence type="ECO:0000259" key="20">
    <source>
        <dbReference type="PROSITE" id="PS50056"/>
    </source>
</evidence>
<dbReference type="InterPro" id="IPR000387">
    <property type="entry name" value="Tyr_Pase_dom"/>
</dbReference>
<dbReference type="Gene3D" id="2.60.40.1110">
    <property type="match status" value="1"/>
</dbReference>
<dbReference type="PROSITE" id="PS50056">
    <property type="entry name" value="TYR_PHOSPHATASE_2"/>
    <property type="match status" value="1"/>
</dbReference>
<evidence type="ECO:0000256" key="13">
    <source>
        <dbReference type="ARBA" id="ARBA00043734"/>
    </source>
</evidence>
<dbReference type="InterPro" id="IPR051281">
    <property type="entry name" value="Dual-spec_lipid-protein_phosph"/>
</dbReference>
<comment type="similarity">
    <text evidence="2">Belongs to the PTEN phosphatase protein family.</text>
</comment>
<dbReference type="OrthoDB" id="16692at2759"/>
<evidence type="ECO:0000256" key="10">
    <source>
        <dbReference type="ARBA" id="ARBA00034256"/>
    </source>
</evidence>
<dbReference type="SUPFAM" id="SSF52799">
    <property type="entry name" value="(Phosphotyrosine protein) phosphatases II"/>
    <property type="match status" value="1"/>
</dbReference>
<dbReference type="GO" id="GO:0005634">
    <property type="term" value="C:nucleus"/>
    <property type="evidence" value="ECO:0007669"/>
    <property type="project" value="TreeGrafter"/>
</dbReference>
<dbReference type="SMART" id="SM01326">
    <property type="entry name" value="PTEN_C2"/>
    <property type="match status" value="1"/>
</dbReference>
<dbReference type="Pfam" id="PF10409">
    <property type="entry name" value="PTEN_C2"/>
    <property type="match status" value="1"/>
</dbReference>
<protein>
    <recommendedName>
        <fullName evidence="12">Phosphatidylinositol 3,4,5-trisphosphate 3-phosphatase and dual-specificity protein phosphatase PTEN</fullName>
        <ecNumber evidence="5">3.1.3.16</ecNumber>
        <ecNumber evidence="4">3.1.3.48</ecNumber>
        <ecNumber evidence="3">3.1.3.67</ecNumber>
    </recommendedName>
    <alternativeName>
        <fullName evidence="16">Inositol polyphosphate 3-phosphatase</fullName>
    </alternativeName>
</protein>